<evidence type="ECO:0000313" key="2">
    <source>
        <dbReference type="EMBL" id="MBK1644554.1"/>
    </source>
</evidence>
<feature type="transmembrane region" description="Helical" evidence="1">
    <location>
        <begin position="39"/>
        <end position="60"/>
    </location>
</feature>
<sequence>MELALKIAAAAVLILMLFYLWPAYKNWQENGPKAEKGDWQAALLPLGAVVALVVLLIMAVR</sequence>
<dbReference type="Proteomes" id="UP001138802">
    <property type="component" value="Unassembled WGS sequence"/>
</dbReference>
<keyword evidence="1" id="KW-0812">Transmembrane</keyword>
<keyword evidence="3" id="KW-1185">Reference proteome</keyword>
<keyword evidence="1" id="KW-1133">Transmembrane helix</keyword>
<proteinExistence type="predicted"/>
<name>A0A9X1B860_9GAMM</name>
<reference evidence="2 3" key="1">
    <citation type="journal article" date="2020" name="Microorganisms">
        <title>Osmotic Adaptation and Compatible Solute Biosynthesis of Phototrophic Bacteria as Revealed from Genome Analyses.</title>
        <authorList>
            <person name="Imhoff J.F."/>
            <person name="Rahn T."/>
            <person name="Kunzel S."/>
            <person name="Keller A."/>
            <person name="Neulinger S.C."/>
        </authorList>
    </citation>
    <scope>NUCLEOTIDE SEQUENCE [LARGE SCALE GENOMIC DNA]</scope>
    <source>
        <strain evidence="2 3">DSM 21303</strain>
    </source>
</reference>
<comment type="caution">
    <text evidence="2">The sequence shown here is derived from an EMBL/GenBank/DDBJ whole genome shotgun (WGS) entry which is preliminary data.</text>
</comment>
<dbReference type="AlphaFoldDB" id="A0A9X1B860"/>
<evidence type="ECO:0000256" key="1">
    <source>
        <dbReference type="SAM" id="Phobius"/>
    </source>
</evidence>
<evidence type="ECO:0000313" key="3">
    <source>
        <dbReference type="Proteomes" id="UP001138802"/>
    </source>
</evidence>
<keyword evidence="1" id="KW-0472">Membrane</keyword>
<organism evidence="2 3">
    <name type="scientific">Thiocapsa imhoffii</name>
    <dbReference type="NCBI Taxonomy" id="382777"/>
    <lineage>
        <taxon>Bacteria</taxon>
        <taxon>Pseudomonadati</taxon>
        <taxon>Pseudomonadota</taxon>
        <taxon>Gammaproteobacteria</taxon>
        <taxon>Chromatiales</taxon>
        <taxon>Chromatiaceae</taxon>
        <taxon>Thiocapsa</taxon>
    </lineage>
</organism>
<accession>A0A9X1B860</accession>
<gene>
    <name evidence="2" type="ORF">CKO25_07790</name>
</gene>
<dbReference type="RefSeq" id="WP_200387364.1">
    <property type="nucleotide sequence ID" value="NZ_NRSD01000006.1"/>
</dbReference>
<protein>
    <submittedName>
        <fullName evidence="2">Uncharacterized protein</fullName>
    </submittedName>
</protein>
<dbReference type="EMBL" id="NRSD01000006">
    <property type="protein sequence ID" value="MBK1644554.1"/>
    <property type="molecule type" value="Genomic_DNA"/>
</dbReference>
<feature type="transmembrane region" description="Helical" evidence="1">
    <location>
        <begin position="7"/>
        <end position="24"/>
    </location>
</feature>